<keyword evidence="4" id="KW-1185">Reference proteome</keyword>
<dbReference type="EMBL" id="CATQJA010002703">
    <property type="protein sequence ID" value="CAJ0585288.1"/>
    <property type="molecule type" value="Genomic_DNA"/>
</dbReference>
<reference evidence="3" key="1">
    <citation type="submission" date="2023-06" db="EMBL/GenBank/DDBJ databases">
        <authorList>
            <person name="Delattre M."/>
        </authorList>
    </citation>
    <scope>NUCLEOTIDE SEQUENCE</scope>
    <source>
        <strain evidence="3">AF72</strain>
    </source>
</reference>
<accession>A0AA36G9N1</accession>
<evidence type="ECO:0000313" key="4">
    <source>
        <dbReference type="Proteomes" id="UP001177023"/>
    </source>
</evidence>
<sequence>MMNRLVLCMLVSSTVLVSAAPTVEKATARQLQSLKANAVRPTNQETKRKRVKRAVIIEEVPIEDDRAELDGDLEAQLAGLSNDDLELLGEYVQHQLDAYNAPVEDEGYEVVRVPGGMLVPVEEWAVEGDDDEDEIVEPFPRDRRAIPVEVDDDQELPLEPQIVLVDENAVEEALENAQRDEIELRERIAELADLLNERAFRGL</sequence>
<feature type="signal peptide" evidence="2">
    <location>
        <begin position="1"/>
        <end position="19"/>
    </location>
</feature>
<feature type="coiled-coil region" evidence="1">
    <location>
        <begin position="167"/>
        <end position="197"/>
    </location>
</feature>
<keyword evidence="1" id="KW-0175">Coiled coil</keyword>
<evidence type="ECO:0000256" key="2">
    <source>
        <dbReference type="SAM" id="SignalP"/>
    </source>
</evidence>
<organism evidence="3 4">
    <name type="scientific">Mesorhabditis spiculigera</name>
    <dbReference type="NCBI Taxonomy" id="96644"/>
    <lineage>
        <taxon>Eukaryota</taxon>
        <taxon>Metazoa</taxon>
        <taxon>Ecdysozoa</taxon>
        <taxon>Nematoda</taxon>
        <taxon>Chromadorea</taxon>
        <taxon>Rhabditida</taxon>
        <taxon>Rhabditina</taxon>
        <taxon>Rhabditomorpha</taxon>
        <taxon>Rhabditoidea</taxon>
        <taxon>Rhabditidae</taxon>
        <taxon>Mesorhabditinae</taxon>
        <taxon>Mesorhabditis</taxon>
    </lineage>
</organism>
<protein>
    <submittedName>
        <fullName evidence="3">Uncharacterized protein</fullName>
    </submittedName>
</protein>
<name>A0AA36G9N1_9BILA</name>
<dbReference type="Proteomes" id="UP001177023">
    <property type="component" value="Unassembled WGS sequence"/>
</dbReference>
<dbReference type="AlphaFoldDB" id="A0AA36G9N1"/>
<comment type="caution">
    <text evidence="3">The sequence shown here is derived from an EMBL/GenBank/DDBJ whole genome shotgun (WGS) entry which is preliminary data.</text>
</comment>
<keyword evidence="2" id="KW-0732">Signal</keyword>
<evidence type="ECO:0000256" key="1">
    <source>
        <dbReference type="SAM" id="Coils"/>
    </source>
</evidence>
<feature type="non-terminal residue" evidence="3">
    <location>
        <position position="1"/>
    </location>
</feature>
<proteinExistence type="predicted"/>
<feature type="chain" id="PRO_5041390234" evidence="2">
    <location>
        <begin position="20"/>
        <end position="203"/>
    </location>
</feature>
<evidence type="ECO:0000313" key="3">
    <source>
        <dbReference type="EMBL" id="CAJ0585288.1"/>
    </source>
</evidence>
<gene>
    <name evidence="3" type="ORF">MSPICULIGERA_LOCUS23315</name>
</gene>